<sequence>TISDTRGYLFDSMKVGGICEGCKSSTKYFVRVLMTGNLMLSIWLAQVAEYWYKFAGNIYKRSGFCSISLVCSQGCFSVGARHVRALFEDAKKK</sequence>
<feature type="non-terminal residue" evidence="1">
    <location>
        <position position="1"/>
    </location>
</feature>
<name>A0AAD4X5A4_9MAGN</name>
<reference evidence="1" key="1">
    <citation type="submission" date="2022-04" db="EMBL/GenBank/DDBJ databases">
        <title>A functionally conserved STORR gene fusion in Papaver species that diverged 16.8 million years ago.</title>
        <authorList>
            <person name="Catania T."/>
        </authorList>
    </citation>
    <scope>NUCLEOTIDE SEQUENCE</scope>
    <source>
        <strain evidence="1">S-188037</strain>
    </source>
</reference>
<comment type="caution">
    <text evidence="1">The sequence shown here is derived from an EMBL/GenBank/DDBJ whole genome shotgun (WGS) entry which is preliminary data.</text>
</comment>
<evidence type="ECO:0000313" key="1">
    <source>
        <dbReference type="EMBL" id="KAI3838047.1"/>
    </source>
</evidence>
<evidence type="ECO:0000313" key="2">
    <source>
        <dbReference type="Proteomes" id="UP001202328"/>
    </source>
</evidence>
<dbReference type="Proteomes" id="UP001202328">
    <property type="component" value="Unassembled WGS sequence"/>
</dbReference>
<dbReference type="AlphaFoldDB" id="A0AAD4X5A4"/>
<dbReference type="EMBL" id="JAJJMB010017528">
    <property type="protein sequence ID" value="KAI3838047.1"/>
    <property type="molecule type" value="Genomic_DNA"/>
</dbReference>
<keyword evidence="2" id="KW-1185">Reference proteome</keyword>
<organism evidence="1 2">
    <name type="scientific">Papaver atlanticum</name>
    <dbReference type="NCBI Taxonomy" id="357466"/>
    <lineage>
        <taxon>Eukaryota</taxon>
        <taxon>Viridiplantae</taxon>
        <taxon>Streptophyta</taxon>
        <taxon>Embryophyta</taxon>
        <taxon>Tracheophyta</taxon>
        <taxon>Spermatophyta</taxon>
        <taxon>Magnoliopsida</taxon>
        <taxon>Ranunculales</taxon>
        <taxon>Papaveraceae</taxon>
        <taxon>Papaveroideae</taxon>
        <taxon>Papaver</taxon>
    </lineage>
</organism>
<protein>
    <submittedName>
        <fullName evidence="1">Uncharacterized protein</fullName>
    </submittedName>
</protein>
<accession>A0AAD4X5A4</accession>
<gene>
    <name evidence="1" type="ORF">MKW98_008998</name>
</gene>
<feature type="non-terminal residue" evidence="1">
    <location>
        <position position="93"/>
    </location>
</feature>
<proteinExistence type="predicted"/>